<dbReference type="NCBIfam" id="TIGR01727">
    <property type="entry name" value="oligo_HPY"/>
    <property type="match status" value="1"/>
</dbReference>
<evidence type="ECO:0000259" key="4">
    <source>
        <dbReference type="PROSITE" id="PS50893"/>
    </source>
</evidence>
<dbReference type="PANTHER" id="PTHR43776">
    <property type="entry name" value="TRANSPORT ATP-BINDING PROTEIN"/>
    <property type="match status" value="1"/>
</dbReference>
<evidence type="ECO:0000256" key="2">
    <source>
        <dbReference type="ARBA" id="ARBA00022741"/>
    </source>
</evidence>
<dbReference type="FunFam" id="3.40.50.300:FF:000016">
    <property type="entry name" value="Oligopeptide ABC transporter ATP-binding component"/>
    <property type="match status" value="1"/>
</dbReference>
<dbReference type="GO" id="GO:0015833">
    <property type="term" value="P:peptide transport"/>
    <property type="evidence" value="ECO:0007669"/>
    <property type="project" value="InterPro"/>
</dbReference>
<protein>
    <submittedName>
        <fullName evidence="5">ABC transporter ATP-binding protein</fullName>
    </submittedName>
</protein>
<dbReference type="Pfam" id="PF08352">
    <property type="entry name" value="oligo_HPY"/>
    <property type="match status" value="1"/>
</dbReference>
<dbReference type="GO" id="GO:0005524">
    <property type="term" value="F:ATP binding"/>
    <property type="evidence" value="ECO:0007669"/>
    <property type="project" value="UniProtKB-KW"/>
</dbReference>
<dbReference type="PROSITE" id="PS00211">
    <property type="entry name" value="ABC_TRANSPORTER_1"/>
    <property type="match status" value="1"/>
</dbReference>
<feature type="domain" description="ABC transporter" evidence="4">
    <location>
        <begin position="12"/>
        <end position="259"/>
    </location>
</feature>
<evidence type="ECO:0000256" key="1">
    <source>
        <dbReference type="ARBA" id="ARBA00022448"/>
    </source>
</evidence>
<dbReference type="Gene3D" id="3.40.50.300">
    <property type="entry name" value="P-loop containing nucleotide triphosphate hydrolases"/>
    <property type="match status" value="1"/>
</dbReference>
<keyword evidence="2" id="KW-0547">Nucleotide-binding</keyword>
<organism evidence="5">
    <name type="scientific">Caldiarchaeum subterraneum</name>
    <dbReference type="NCBI Taxonomy" id="311458"/>
    <lineage>
        <taxon>Archaea</taxon>
        <taxon>Nitrososphaerota</taxon>
        <taxon>Candidatus Caldarchaeales</taxon>
        <taxon>Candidatus Caldarchaeaceae</taxon>
        <taxon>Candidatus Caldarchaeum</taxon>
    </lineage>
</organism>
<dbReference type="Pfam" id="PF00005">
    <property type="entry name" value="ABC_tran"/>
    <property type="match status" value="1"/>
</dbReference>
<name>A0A7C5LDC3_CALS0</name>
<dbReference type="PANTHER" id="PTHR43776:SF8">
    <property type="entry name" value="ABC TRANSPORTER, ATP-BINDING PROTEIN"/>
    <property type="match status" value="1"/>
</dbReference>
<keyword evidence="1" id="KW-0813">Transport</keyword>
<dbReference type="SUPFAM" id="SSF52540">
    <property type="entry name" value="P-loop containing nucleoside triphosphate hydrolases"/>
    <property type="match status" value="1"/>
</dbReference>
<accession>A0A7C5LDC3</accession>
<dbReference type="InterPro" id="IPR050319">
    <property type="entry name" value="ABC_transp_ATP-bind"/>
</dbReference>
<dbReference type="GO" id="GO:0016887">
    <property type="term" value="F:ATP hydrolysis activity"/>
    <property type="evidence" value="ECO:0007669"/>
    <property type="project" value="InterPro"/>
</dbReference>
<keyword evidence="3 5" id="KW-0067">ATP-binding</keyword>
<dbReference type="EMBL" id="DRWN01000055">
    <property type="protein sequence ID" value="HHK68779.1"/>
    <property type="molecule type" value="Genomic_DNA"/>
</dbReference>
<dbReference type="AlphaFoldDB" id="A0A7C5LDC3"/>
<dbReference type="InterPro" id="IPR013563">
    <property type="entry name" value="Oligopep_ABC_C"/>
</dbReference>
<evidence type="ECO:0000313" key="5">
    <source>
        <dbReference type="EMBL" id="HHK68779.1"/>
    </source>
</evidence>
<dbReference type="SMART" id="SM00382">
    <property type="entry name" value="AAA"/>
    <property type="match status" value="1"/>
</dbReference>
<dbReference type="CDD" id="cd03257">
    <property type="entry name" value="ABC_NikE_OppD_transporters"/>
    <property type="match status" value="1"/>
</dbReference>
<dbReference type="GO" id="GO:0055085">
    <property type="term" value="P:transmembrane transport"/>
    <property type="evidence" value="ECO:0007669"/>
    <property type="project" value="UniProtKB-ARBA"/>
</dbReference>
<reference evidence="5" key="1">
    <citation type="journal article" date="2020" name="mSystems">
        <title>Genome- and Community-Level Interaction Insights into Carbon Utilization and Element Cycling Functions of Hydrothermarchaeota in Hydrothermal Sediment.</title>
        <authorList>
            <person name="Zhou Z."/>
            <person name="Liu Y."/>
            <person name="Xu W."/>
            <person name="Pan J."/>
            <person name="Luo Z.H."/>
            <person name="Li M."/>
        </authorList>
    </citation>
    <scope>NUCLEOTIDE SEQUENCE [LARGE SCALE GENOMIC DNA]</scope>
    <source>
        <strain evidence="5">SpSt-1056</strain>
    </source>
</reference>
<evidence type="ECO:0000256" key="3">
    <source>
        <dbReference type="ARBA" id="ARBA00022840"/>
    </source>
</evidence>
<dbReference type="InterPro" id="IPR027417">
    <property type="entry name" value="P-loop_NTPase"/>
</dbReference>
<proteinExistence type="predicted"/>
<gene>
    <name evidence="5" type="ORF">ENM11_06480</name>
</gene>
<dbReference type="InterPro" id="IPR003439">
    <property type="entry name" value="ABC_transporter-like_ATP-bd"/>
</dbReference>
<dbReference type="InterPro" id="IPR017871">
    <property type="entry name" value="ABC_transporter-like_CS"/>
</dbReference>
<sequence length="325" mass="36254">MAVDSSPLVSLERVEAFYRVRKGFLGSRVVKAVDGVSLSIHEGEAMALVGESGCGKTTVGKLSIRLLKPSSGRILYDGVDITNLPEKSLQKLRRETRMVFQDPYSSINPYMTVGETVEEPLIAHKAGDKEERTEMVYKALEEVRLTPPQDFAVKYPHLLSGGQRQRVAIARAIVLKPRYIVADEPVSMIDASSRAEVLEVLKRLQTSQGIAFLYISHDLATTRYFSDKIAVMYLGRVVEIGDVEEVLSEPLHPYTQGLIASIPEPDPANRFVERPAIKGEPPSPFNIPKGCRFHPRCPKAFDRCMVEDPALREVGKNRYVACHLY</sequence>
<comment type="caution">
    <text evidence="5">The sequence shown here is derived from an EMBL/GenBank/DDBJ whole genome shotgun (WGS) entry which is preliminary data.</text>
</comment>
<dbReference type="PROSITE" id="PS50893">
    <property type="entry name" value="ABC_TRANSPORTER_2"/>
    <property type="match status" value="1"/>
</dbReference>
<dbReference type="InterPro" id="IPR003593">
    <property type="entry name" value="AAA+_ATPase"/>
</dbReference>